<evidence type="ECO:0000313" key="2">
    <source>
        <dbReference type="Proteomes" id="UP001529510"/>
    </source>
</evidence>
<dbReference type="InterPro" id="IPR017946">
    <property type="entry name" value="PLC-like_Pdiesterase_TIM-brl"/>
</dbReference>
<dbReference type="AlphaFoldDB" id="A0ABD0QWB2"/>
<organism evidence="1 2">
    <name type="scientific">Cirrhinus mrigala</name>
    <name type="common">Mrigala</name>
    <dbReference type="NCBI Taxonomy" id="683832"/>
    <lineage>
        <taxon>Eukaryota</taxon>
        <taxon>Metazoa</taxon>
        <taxon>Chordata</taxon>
        <taxon>Craniata</taxon>
        <taxon>Vertebrata</taxon>
        <taxon>Euteleostomi</taxon>
        <taxon>Actinopterygii</taxon>
        <taxon>Neopterygii</taxon>
        <taxon>Teleostei</taxon>
        <taxon>Ostariophysi</taxon>
        <taxon>Cypriniformes</taxon>
        <taxon>Cyprinidae</taxon>
        <taxon>Labeoninae</taxon>
        <taxon>Labeonini</taxon>
        <taxon>Cirrhinus</taxon>
    </lineage>
</organism>
<dbReference type="PANTHER" id="PTHR13593:SF24">
    <property type="entry name" value="PI-PLC X DOMAIN-CONTAINING PROTEIN 1"/>
    <property type="match status" value="1"/>
</dbReference>
<dbReference type="EMBL" id="JAMKFB020000006">
    <property type="protein sequence ID" value="KAL0190479.1"/>
    <property type="molecule type" value="Genomic_DNA"/>
</dbReference>
<dbReference type="SUPFAM" id="SSF51695">
    <property type="entry name" value="PLC-like phosphodiesterases"/>
    <property type="match status" value="1"/>
</dbReference>
<keyword evidence="2" id="KW-1185">Reference proteome</keyword>
<name>A0ABD0QWB2_CIRMR</name>
<protein>
    <submittedName>
        <fullName evidence="1">Uncharacterized protein</fullName>
    </submittedName>
</protein>
<proteinExistence type="predicted"/>
<reference evidence="1 2" key="1">
    <citation type="submission" date="2024-05" db="EMBL/GenBank/DDBJ databases">
        <title>Genome sequencing and assembly of Indian major carp, Cirrhinus mrigala (Hamilton, 1822).</title>
        <authorList>
            <person name="Mohindra V."/>
            <person name="Chowdhury L.M."/>
            <person name="Lal K."/>
            <person name="Jena J.K."/>
        </authorList>
    </citation>
    <scope>NUCLEOTIDE SEQUENCE [LARGE SCALE GENOMIC DNA]</scope>
    <source>
        <strain evidence="1">CM1030</strain>
        <tissue evidence="1">Blood</tissue>
    </source>
</reference>
<gene>
    <name evidence="1" type="ORF">M9458_013177</name>
</gene>
<dbReference type="PANTHER" id="PTHR13593">
    <property type="match status" value="1"/>
</dbReference>
<dbReference type="InterPro" id="IPR051057">
    <property type="entry name" value="PI-PLC_domain"/>
</dbReference>
<accession>A0ABD0QWB2</accession>
<comment type="caution">
    <text evidence="1">The sequence shown here is derived from an EMBL/GenBank/DDBJ whole genome shotgun (WGS) entry which is preliminary data.</text>
</comment>
<dbReference type="Proteomes" id="UP001529510">
    <property type="component" value="Unassembled WGS sequence"/>
</dbReference>
<evidence type="ECO:0000313" key="1">
    <source>
        <dbReference type="EMBL" id="KAL0190479.1"/>
    </source>
</evidence>
<dbReference type="Gene3D" id="3.20.20.190">
    <property type="entry name" value="Phosphatidylinositol (PI) phosphodiesterase"/>
    <property type="match status" value="1"/>
</dbReference>
<sequence>MTELEKWLGQHTKEVVILAFSHFKEMSDDQHTELTNFLKEHFKTKLCPKPQVDCWESGYQVILSYDNRNVDDLVLWPRIEYWWADNSDPKEVISYLNNQKQKGRPEGLFVAGLNLTFDGNDMLLYLTKSLKEKTMSVYPLLLDWVKEQHPGSDKESVNIIAGDFVGVNSFAQDIIQLNNADSGS</sequence>